<feature type="compositionally biased region" description="Low complexity" evidence="3">
    <location>
        <begin position="284"/>
        <end position="306"/>
    </location>
</feature>
<feature type="region of interest" description="Disordered" evidence="3">
    <location>
        <begin position="284"/>
        <end position="322"/>
    </location>
</feature>
<dbReference type="PRINTS" id="PR00463">
    <property type="entry name" value="EP450I"/>
</dbReference>
<evidence type="ECO:0000313" key="4">
    <source>
        <dbReference type="EMBL" id="PRW58538.1"/>
    </source>
</evidence>
<dbReference type="PRINTS" id="PR00385">
    <property type="entry name" value="P450"/>
</dbReference>
<protein>
    <submittedName>
        <fullName evidence="4">Cytochrome P450</fullName>
    </submittedName>
</protein>
<evidence type="ECO:0000256" key="3">
    <source>
        <dbReference type="SAM" id="MobiDB-lite"/>
    </source>
</evidence>
<dbReference type="SUPFAM" id="SSF48264">
    <property type="entry name" value="Cytochrome P450"/>
    <property type="match status" value="1"/>
</dbReference>
<comment type="caution">
    <text evidence="4">The sequence shown here is derived from an EMBL/GenBank/DDBJ whole genome shotgun (WGS) entry which is preliminary data.</text>
</comment>
<reference evidence="4 5" key="1">
    <citation type="journal article" date="2018" name="Plant J.">
        <title>Genome sequences of Chlorella sorokiniana UTEX 1602 and Micractinium conductrix SAG 241.80: implications to maltose excretion by a green alga.</title>
        <authorList>
            <person name="Arriola M.B."/>
            <person name="Velmurugan N."/>
            <person name="Zhang Y."/>
            <person name="Plunkett M.H."/>
            <person name="Hondzo H."/>
            <person name="Barney B.M."/>
        </authorList>
    </citation>
    <scope>NUCLEOTIDE SEQUENCE [LARGE SCALE GENOMIC DNA]</scope>
    <source>
        <strain evidence="5">UTEX 1602</strain>
    </source>
</reference>
<dbReference type="InterPro" id="IPR017972">
    <property type="entry name" value="Cyt_P450_CS"/>
</dbReference>
<dbReference type="PROSITE" id="PS00086">
    <property type="entry name" value="CYTOCHROME_P450"/>
    <property type="match status" value="1"/>
</dbReference>
<organism evidence="4 5">
    <name type="scientific">Chlorella sorokiniana</name>
    <name type="common">Freshwater green alga</name>
    <dbReference type="NCBI Taxonomy" id="3076"/>
    <lineage>
        <taxon>Eukaryota</taxon>
        <taxon>Viridiplantae</taxon>
        <taxon>Chlorophyta</taxon>
        <taxon>core chlorophytes</taxon>
        <taxon>Trebouxiophyceae</taxon>
        <taxon>Chlorellales</taxon>
        <taxon>Chlorellaceae</taxon>
        <taxon>Chlorella clade</taxon>
        <taxon>Chlorella</taxon>
    </lineage>
</organism>
<dbReference type="GO" id="GO:0005506">
    <property type="term" value="F:iron ion binding"/>
    <property type="evidence" value="ECO:0007669"/>
    <property type="project" value="InterPro"/>
</dbReference>
<dbReference type="AlphaFoldDB" id="A0A2P6TWU8"/>
<accession>A0A2P6TWU8</accession>
<dbReference type="Gene3D" id="1.10.630.10">
    <property type="entry name" value="Cytochrome P450"/>
    <property type="match status" value="1"/>
</dbReference>
<evidence type="ECO:0000313" key="5">
    <source>
        <dbReference type="Proteomes" id="UP000239899"/>
    </source>
</evidence>
<feature type="binding site" description="axial binding residue" evidence="1">
    <location>
        <position position="504"/>
    </location>
    <ligand>
        <name>heme</name>
        <dbReference type="ChEBI" id="CHEBI:30413"/>
    </ligand>
    <ligandPart>
        <name>Fe</name>
        <dbReference type="ChEBI" id="CHEBI:18248"/>
    </ligandPart>
</feature>
<dbReference type="STRING" id="3076.A0A2P6TWU8"/>
<evidence type="ECO:0000256" key="2">
    <source>
        <dbReference type="RuleBase" id="RU000461"/>
    </source>
</evidence>
<dbReference type="PANTHER" id="PTHR24301:SF2">
    <property type="entry name" value="THROMBOXANE-A SYNTHASE"/>
    <property type="match status" value="1"/>
</dbReference>
<dbReference type="Proteomes" id="UP000239899">
    <property type="component" value="Unassembled WGS sequence"/>
</dbReference>
<keyword evidence="1 2" id="KW-0349">Heme</keyword>
<gene>
    <name evidence="4" type="ORF">C2E21_3160</name>
</gene>
<keyword evidence="2" id="KW-0560">Oxidoreductase</keyword>
<keyword evidence="1 2" id="KW-0408">Iron</keyword>
<name>A0A2P6TWU8_CHLSO</name>
<dbReference type="InterPro" id="IPR002401">
    <property type="entry name" value="Cyt_P450_E_grp-I"/>
</dbReference>
<dbReference type="InterPro" id="IPR036396">
    <property type="entry name" value="Cyt_P450_sf"/>
</dbReference>
<keyword evidence="5" id="KW-1185">Reference proteome</keyword>
<keyword evidence="2" id="KW-0503">Monooxygenase</keyword>
<dbReference type="InterPro" id="IPR001128">
    <property type="entry name" value="Cyt_P450"/>
</dbReference>
<comment type="cofactor">
    <cofactor evidence="1">
        <name>heme</name>
        <dbReference type="ChEBI" id="CHEBI:30413"/>
    </cofactor>
</comment>
<dbReference type="Pfam" id="PF00067">
    <property type="entry name" value="p450"/>
    <property type="match status" value="2"/>
</dbReference>
<comment type="similarity">
    <text evidence="2">Belongs to the cytochrome P450 family.</text>
</comment>
<sequence>MLLELALLGIALFIVYGFHPIKRWRYRHIPGPRPRWLVGNLLDMLVSQVEAPQRWGQQYGPIWCFWLGAVPVVMTNDPHIARKIVVRPARHKIFSLHVGVEERFESNNLVFINGPLWKETRNAWQPFFSPAAVPKNGELMASSAAKLCRHLAPAAAQGKTLDIWRDIGKLTMDVVGSCAFGVDFNTLERDKGDKAAGGGQAALGSVHTPAERLVACVNDFFELFGLGNPIFALLFLFPECEHVVKWVANALPTRNFKREIAARRQLRIVGTELVQQARAAVAAEDGNGNNGSGSNTDGTAGSSSGAAHGGAGAAAAVPPKRRGEARPGSFLSLVLPFIGRRVGDTGIRLDELWAANQAAGFILAGYETTANALAFTIYCLAHNPDKEARLLAELDGWGPPDRLPSAADMDSFPYAAACFQESLRLFPPAAAAVREAPAGGIQLGGFSVPAGTALQVSIHAMHHNPRYWSHPEAFNPERFMPGTPEAAEVTPGAFMPFGDGARKCIGYRFAMLEGVLTLVALYQQYTFKLLPGQVPLKLKTSLTTGPANGIHVTVHHRRQEGYSAAGAPEE</sequence>
<dbReference type="EMBL" id="LHPG02000005">
    <property type="protein sequence ID" value="PRW58538.1"/>
    <property type="molecule type" value="Genomic_DNA"/>
</dbReference>
<dbReference type="GO" id="GO:0016705">
    <property type="term" value="F:oxidoreductase activity, acting on paired donors, with incorporation or reduction of molecular oxygen"/>
    <property type="evidence" value="ECO:0007669"/>
    <property type="project" value="InterPro"/>
</dbReference>
<dbReference type="PANTHER" id="PTHR24301">
    <property type="entry name" value="THROMBOXANE-A SYNTHASE"/>
    <property type="match status" value="1"/>
</dbReference>
<evidence type="ECO:0000256" key="1">
    <source>
        <dbReference type="PIRSR" id="PIRSR602401-1"/>
    </source>
</evidence>
<keyword evidence="1 2" id="KW-0479">Metal-binding</keyword>
<dbReference type="OrthoDB" id="507451at2759"/>
<dbReference type="GO" id="GO:0020037">
    <property type="term" value="F:heme binding"/>
    <property type="evidence" value="ECO:0007669"/>
    <property type="project" value="InterPro"/>
</dbReference>
<proteinExistence type="inferred from homology"/>
<dbReference type="GO" id="GO:0004497">
    <property type="term" value="F:monooxygenase activity"/>
    <property type="evidence" value="ECO:0007669"/>
    <property type="project" value="UniProtKB-KW"/>
</dbReference>